<dbReference type="Proteomes" id="UP000030451">
    <property type="component" value="Unassembled WGS sequence"/>
</dbReference>
<evidence type="ECO:0000256" key="5">
    <source>
        <dbReference type="PIRSR" id="PIRSR016020-1"/>
    </source>
</evidence>
<dbReference type="PANTHER" id="PTHR11122">
    <property type="entry name" value="APOSPORY-ASSOCIATED PROTEIN C-RELATED"/>
    <property type="match status" value="1"/>
</dbReference>
<dbReference type="InterPro" id="IPR011013">
    <property type="entry name" value="Gal_mutarotase_sf_dom"/>
</dbReference>
<proteinExistence type="inferred from homology"/>
<comment type="caution">
    <text evidence="6">The sequence shown here is derived from an EMBL/GenBank/DDBJ whole genome shotgun (WGS) entry which is preliminary data.</text>
</comment>
<dbReference type="STRING" id="379097.SE23_12895"/>
<evidence type="ECO:0000256" key="2">
    <source>
        <dbReference type="ARBA" id="ARBA00005866"/>
    </source>
</evidence>
<evidence type="ECO:0000313" key="7">
    <source>
        <dbReference type="Proteomes" id="UP000030451"/>
    </source>
</evidence>
<dbReference type="PIRSF" id="PIRSF016020">
    <property type="entry name" value="PHexose_mutarotase"/>
    <property type="match status" value="1"/>
</dbReference>
<dbReference type="InterPro" id="IPR014718">
    <property type="entry name" value="GH-type_carb-bd"/>
</dbReference>
<dbReference type="GO" id="GO:0005975">
    <property type="term" value="P:carbohydrate metabolic process"/>
    <property type="evidence" value="ECO:0007669"/>
    <property type="project" value="InterPro"/>
</dbReference>
<dbReference type="EMBL" id="JRWP01000054">
    <property type="protein sequence ID" value="KGY07094.1"/>
    <property type="molecule type" value="Genomic_DNA"/>
</dbReference>
<organism evidence="6 7">
    <name type="scientific">Photobacterium sp. (strain ATCC 43367)</name>
    <dbReference type="NCBI Taxonomy" id="379097"/>
    <lineage>
        <taxon>Bacteria</taxon>
        <taxon>Pseudomonadati</taxon>
        <taxon>Pseudomonadota</taxon>
        <taxon>Gammaproteobacteria</taxon>
        <taxon>Vibrionales</taxon>
        <taxon>Vibrionaceae</taxon>
        <taxon>Vibrio</taxon>
        <taxon>Vibrio oreintalis group</taxon>
    </lineage>
</organism>
<dbReference type="CDD" id="cd09020">
    <property type="entry name" value="D-hex-6-P-epi_like"/>
    <property type="match status" value="1"/>
</dbReference>
<dbReference type="GO" id="GO:0030246">
    <property type="term" value="F:carbohydrate binding"/>
    <property type="evidence" value="ECO:0007669"/>
    <property type="project" value="UniProtKB-UniRule"/>
</dbReference>
<dbReference type="GO" id="GO:0047938">
    <property type="term" value="F:glucose-6-phosphate 1-epimerase activity"/>
    <property type="evidence" value="ECO:0007669"/>
    <property type="project" value="UniProtKB-UniRule"/>
</dbReference>
<dbReference type="Pfam" id="PF01263">
    <property type="entry name" value="Aldose_epim"/>
    <property type="match status" value="1"/>
</dbReference>
<gene>
    <name evidence="6" type="ORF">NM06_18875</name>
</gene>
<keyword evidence="3 4" id="KW-0413">Isomerase</keyword>
<dbReference type="PANTHER" id="PTHR11122:SF13">
    <property type="entry name" value="GLUCOSE-6-PHOSPHATE 1-EPIMERASE"/>
    <property type="match status" value="1"/>
</dbReference>
<dbReference type="InterPro" id="IPR008183">
    <property type="entry name" value="Aldose_1/G6P_1-epimerase"/>
</dbReference>
<dbReference type="AlphaFoldDB" id="A0A0A5HUF6"/>
<feature type="active site" evidence="5">
    <location>
        <position position="263"/>
    </location>
</feature>
<dbReference type="SUPFAM" id="SSF74650">
    <property type="entry name" value="Galactose mutarotase-like"/>
    <property type="match status" value="1"/>
</dbReference>
<reference evidence="6 7" key="1">
    <citation type="submission" date="2014-10" db="EMBL/GenBank/DDBJ databases">
        <title>Genome sequencing of Vibrio sinaloensis T08.</title>
        <authorList>
            <person name="Chan K.-G."/>
            <person name="Mohamad N.I."/>
        </authorList>
    </citation>
    <scope>NUCLEOTIDE SEQUENCE [LARGE SCALE GENOMIC DNA]</scope>
    <source>
        <strain evidence="6 7">T08</strain>
    </source>
</reference>
<protein>
    <recommendedName>
        <fullName evidence="4">Putative glucose-6-phosphate 1-epimerase</fullName>
        <ecNumber evidence="4">5.1.3.15</ecNumber>
    </recommendedName>
</protein>
<dbReference type="InterPro" id="IPR025532">
    <property type="entry name" value="G6P_1-epimerase"/>
</dbReference>
<comment type="similarity">
    <text evidence="2 4">Belongs to the glucose-6-phosphate 1-epimerase family.</text>
</comment>
<evidence type="ECO:0000256" key="3">
    <source>
        <dbReference type="ARBA" id="ARBA00023235"/>
    </source>
</evidence>
<evidence type="ECO:0000256" key="1">
    <source>
        <dbReference type="ARBA" id="ARBA00001096"/>
    </source>
</evidence>
<evidence type="ECO:0000256" key="4">
    <source>
        <dbReference type="PIRNR" id="PIRNR016020"/>
    </source>
</evidence>
<accession>A0A0A5HUF6</accession>
<evidence type="ECO:0000313" key="6">
    <source>
        <dbReference type="EMBL" id="KGY07094.1"/>
    </source>
</evidence>
<feature type="active site" evidence="5">
    <location>
        <position position="163"/>
    </location>
</feature>
<name>A0A0A5HUF6_PHOS4</name>
<dbReference type="OrthoDB" id="9790727at2"/>
<dbReference type="RefSeq" id="WP_038192926.1">
    <property type="nucleotide sequence ID" value="NZ_JRWP01000054.1"/>
</dbReference>
<dbReference type="EC" id="5.1.3.15" evidence="4"/>
<dbReference type="Gene3D" id="2.70.98.10">
    <property type="match status" value="1"/>
</dbReference>
<comment type="catalytic activity">
    <reaction evidence="1">
        <text>alpha-D-glucose 6-phosphate = beta-D-glucose 6-phosphate</text>
        <dbReference type="Rhea" id="RHEA:16249"/>
        <dbReference type="ChEBI" id="CHEBI:58225"/>
        <dbReference type="ChEBI" id="CHEBI:58247"/>
        <dbReference type="EC" id="5.1.3.15"/>
    </reaction>
</comment>
<sequence>MDLKTLPALTVLSDNVTIVEVDQVKVVRVIHEKATAGIALHGGHVISFKPEGQEDLIWMSEQAIFDGKAALRGGIPVCWPWFGRIAAPAHGFARNSEWTLLEHRENEHGVVIELGLMTSESTFSVWPHQFQAHLLVEISDELKVTLDVINTDEQPWTFSGALHTYLNVADIETAKTTGMGAEYIDSLLDNKVCQGGDELVLTDTIDRVYTKPESVINVADGTRTISVENQGHNSAVLWNPWAAGAESMGDMQDDGYKTFLCVESTLHAPSLEQGKTLQPGERHQLITKISA</sequence>